<dbReference type="VEuPathDB" id="FungiDB:SPPG_08214"/>
<dbReference type="InParanoid" id="A0A0L0H6F6"/>
<evidence type="ECO:0008006" key="4">
    <source>
        <dbReference type="Google" id="ProtNLM"/>
    </source>
</evidence>
<keyword evidence="3" id="KW-1185">Reference proteome</keyword>
<dbReference type="EMBL" id="KQ257469">
    <property type="protein sequence ID" value="KNC96308.1"/>
    <property type="molecule type" value="Genomic_DNA"/>
</dbReference>
<gene>
    <name evidence="2" type="ORF">SPPG_08214</name>
</gene>
<feature type="compositionally biased region" description="Low complexity" evidence="1">
    <location>
        <begin position="1408"/>
        <end position="1455"/>
    </location>
</feature>
<protein>
    <recommendedName>
        <fullName evidence="4">Endonuclease/exonuclease/phosphatase domain-containing protein</fullName>
    </recommendedName>
</protein>
<dbReference type="GeneID" id="27691390"/>
<evidence type="ECO:0000313" key="3">
    <source>
        <dbReference type="Proteomes" id="UP000053201"/>
    </source>
</evidence>
<evidence type="ECO:0000256" key="1">
    <source>
        <dbReference type="SAM" id="MobiDB-lite"/>
    </source>
</evidence>
<proteinExistence type="predicted"/>
<name>A0A0L0H6F6_SPIPD</name>
<sequence>MICRSNMLPFRMWKVSFFLLVLYCFHVSAMFASRRVSPDASIPDVFFYNYTVPIPGLSKTVTDVTCLLTIPKLSYKLTRLGKAYTDSKLGRAVVCTMMDAQETSLTLAGLDVKSPTGAPLLSKPVDVWYGSPVRATRICNGYGLQAMQGGIDDFSDISMTAPGADSTKFCKDTANARKTYGAEGWTAINRYFKSSDTAVSSKTQARFLDCYGLCGSSPYVKRYRNKRCQRLALNFPIPFIANEVPINLYSGSVAPLSSTMDSTTAPWSIQQACGMDARTGRLTANCLNVQQPYSVLSPFFQRTTTVGTDIVLNLFDSGDNPATIFDDLAGFYAMSATGTVNLYVDNTINRITPGTAFATSLDAIFLYNKQITNVNVIMQSSGNTSIDTTRCDAFNSMLETYLPVASLKSCGTGRSSLPAWSCKVVDTSTGQMITASMFKPARLVTTNVVGSGNLYEIVDYRNITVTIGSRTSTQYANPSSGYEYRFTEPCAPGESLIVNIPYPALLLQNASTSLARTAIKPSSQPPTLTVLPSITYKELVSDSAKDAGVLVGTVETTDQGMLIAFELNDRGFIGETSVKLQLPYSVVYGTGPKTVNASTTTEFTLTCGVLPKHNIQDISEKADSLRTTFHEIRNRSDTLKSVEFDVTTHRVQGLSASPAPTKLGTMQFLAASSLFTIFQDLPPNSLTLPSSALEQNSIRRHTLVYPSELTSAVNLQVTSLDSLISGLGLLQRVGDLRTKGIESQFRWFAEQMGSKIDKQSVSSIELPAVWTVKMDVGMLAIISLQWSLTTGITTDVHPTEFMLLVGLIEWIRLVYGCPVIVVGDFQDEFRWLASPTGFKGPGTAFGTSWLKNLFQYAVNGVELDLNVVGNLWPLRTTYTAQMIRSRTATRPASGNWFDHVWLPFSPIASKVKPQVVNRLNVNMVVNGSMVDAAARALGNCSIGPEASSSREFSNHMPIVYDIAWNTGSAPSPSFSLVSLNMAFFDVTGSTRLDYLRPYKFGADYETLSGNGFTGDLLWTKLTNRLKAYLANFDLVATQSESELVRVKAAKPFISGFEYSNKDVNYKGVYIRKKEAKVQSGGTSTCSVINYSWDGSATVTTTVDADPDNVEEMIAAARDGASTPTNTNPTLLACGFWALSKPGTTSSSDRPFILINVHDRPGYFALSRDGNLAIDSRSTTVLRQALYAICLSLKAQSGRGGLDCGVSDNVEQKISMFFVGDWNNQDFSRAVPKPNTTDWRTQMENTFKTRTAKFEAAIAKQMNLQCPLAKVFIPGDTNSRGSNNLNCDNFEQRVPYATTAKGQFYDFLFYCGPNTITILDSKIDSNLGYWGGNACNTSGLDPLQADNCASTDVPGELDGISDHRAVRIKIGDEMAGAEVEPVQPTIGDPGQSAQEGTSTSSHVESQTATPTDDVSTSGDSVTDISSVTQMPTETPTEIPTETPTGSPIETSISASA</sequence>
<reference evidence="2 3" key="1">
    <citation type="submission" date="2009-08" db="EMBL/GenBank/DDBJ databases">
        <title>The Genome Sequence of Spizellomyces punctatus strain DAOM BR117.</title>
        <authorList>
            <consortium name="The Broad Institute Genome Sequencing Platform"/>
            <person name="Russ C."/>
            <person name="Cuomo C."/>
            <person name="Shea T."/>
            <person name="Young S.K."/>
            <person name="Zeng Q."/>
            <person name="Koehrsen M."/>
            <person name="Haas B."/>
            <person name="Borodovsky M."/>
            <person name="Guigo R."/>
            <person name="Alvarado L."/>
            <person name="Berlin A."/>
            <person name="Bochicchio J."/>
            <person name="Borenstein D."/>
            <person name="Chapman S."/>
            <person name="Chen Z."/>
            <person name="Engels R."/>
            <person name="Freedman E."/>
            <person name="Gellesch M."/>
            <person name="Goldberg J."/>
            <person name="Griggs A."/>
            <person name="Gujja S."/>
            <person name="Heiman D."/>
            <person name="Hepburn T."/>
            <person name="Howarth C."/>
            <person name="Jen D."/>
            <person name="Larson L."/>
            <person name="Lewis B."/>
            <person name="Mehta T."/>
            <person name="Park D."/>
            <person name="Pearson M."/>
            <person name="Roberts A."/>
            <person name="Saif S."/>
            <person name="Shenoy N."/>
            <person name="Sisk P."/>
            <person name="Stolte C."/>
            <person name="Sykes S."/>
            <person name="Thomson T."/>
            <person name="Walk T."/>
            <person name="White J."/>
            <person name="Yandava C."/>
            <person name="Burger G."/>
            <person name="Gray M.W."/>
            <person name="Holland P.W.H."/>
            <person name="King N."/>
            <person name="Lang F.B.F."/>
            <person name="Roger A.J."/>
            <person name="Ruiz-Trillo I."/>
            <person name="Lander E."/>
            <person name="Nusbaum C."/>
        </authorList>
    </citation>
    <scope>NUCLEOTIDE SEQUENCE [LARGE SCALE GENOMIC DNA]</scope>
    <source>
        <strain evidence="2 3">DAOM BR117</strain>
    </source>
</reference>
<organism evidence="2 3">
    <name type="scientific">Spizellomyces punctatus (strain DAOM BR117)</name>
    <dbReference type="NCBI Taxonomy" id="645134"/>
    <lineage>
        <taxon>Eukaryota</taxon>
        <taxon>Fungi</taxon>
        <taxon>Fungi incertae sedis</taxon>
        <taxon>Chytridiomycota</taxon>
        <taxon>Chytridiomycota incertae sedis</taxon>
        <taxon>Chytridiomycetes</taxon>
        <taxon>Spizellomycetales</taxon>
        <taxon>Spizellomycetaceae</taxon>
        <taxon>Spizellomyces</taxon>
    </lineage>
</organism>
<dbReference type="OrthoDB" id="2111156at2759"/>
<dbReference type="Proteomes" id="UP000053201">
    <property type="component" value="Unassembled WGS sequence"/>
</dbReference>
<feature type="compositionally biased region" description="Polar residues" evidence="1">
    <location>
        <begin position="1390"/>
        <end position="1407"/>
    </location>
</feature>
<evidence type="ECO:0000313" key="2">
    <source>
        <dbReference type="EMBL" id="KNC96308.1"/>
    </source>
</evidence>
<feature type="region of interest" description="Disordered" evidence="1">
    <location>
        <begin position="1377"/>
        <end position="1455"/>
    </location>
</feature>
<dbReference type="RefSeq" id="XP_016604348.1">
    <property type="nucleotide sequence ID" value="XM_016756374.1"/>
</dbReference>
<accession>A0A0L0H6F6</accession>